<dbReference type="AlphaFoldDB" id="A0A7M2Z2E2"/>
<dbReference type="InterPro" id="IPR000073">
    <property type="entry name" value="AB_hydrolase_1"/>
</dbReference>
<evidence type="ECO:0000256" key="1">
    <source>
        <dbReference type="ARBA" id="ARBA00022801"/>
    </source>
</evidence>
<dbReference type="Gene3D" id="3.40.50.1820">
    <property type="entry name" value="alpha/beta hydrolase"/>
    <property type="match status" value="1"/>
</dbReference>
<dbReference type="PANTHER" id="PTHR22946">
    <property type="entry name" value="DIENELACTONE HYDROLASE DOMAIN-CONTAINING PROTEIN-RELATED"/>
    <property type="match status" value="1"/>
</dbReference>
<evidence type="ECO:0000259" key="4">
    <source>
        <dbReference type="Pfam" id="PF12697"/>
    </source>
</evidence>
<dbReference type="GO" id="GO:0052689">
    <property type="term" value="F:carboxylic ester hydrolase activity"/>
    <property type="evidence" value="ECO:0007669"/>
    <property type="project" value="UniProtKB-ARBA"/>
</dbReference>
<reference evidence="6" key="2">
    <citation type="journal article" date="2019" name="MicrobiologyOpen">
        <title>High-quality draft genome sequence of Gaiella occulta isolated from a 150 meter deep mineral water borehole and comparison with the genome sequences of other deep-branching lineages of the phylum Actinobacteria.</title>
        <authorList>
            <person name="Severino R."/>
            <person name="Froufe H.J.C."/>
            <person name="Barroso C."/>
            <person name="Albuquerque L."/>
            <person name="Lobo-da-Cunha A."/>
            <person name="da Costa M.S."/>
            <person name="Egas C."/>
        </authorList>
    </citation>
    <scope>NUCLEOTIDE SEQUENCE [LARGE SCALE GENOMIC DNA]</scope>
    <source>
        <strain evidence="6">F2-233</strain>
    </source>
</reference>
<dbReference type="InterPro" id="IPR050261">
    <property type="entry name" value="FrsA_esterase"/>
</dbReference>
<dbReference type="Proteomes" id="UP000254134">
    <property type="component" value="Unassembled WGS sequence"/>
</dbReference>
<protein>
    <submittedName>
        <fullName evidence="5">Alpha/beta hydrolase family</fullName>
    </submittedName>
</protein>
<gene>
    <name evidence="5" type="ORF">Gocc_0342</name>
</gene>
<dbReference type="SUPFAM" id="SSF53474">
    <property type="entry name" value="alpha/beta-Hydrolases"/>
    <property type="match status" value="1"/>
</dbReference>
<dbReference type="OrthoDB" id="9796609at2"/>
<evidence type="ECO:0000313" key="6">
    <source>
        <dbReference type="Proteomes" id="UP000254134"/>
    </source>
</evidence>
<keyword evidence="1 5" id="KW-0378">Hydrolase</keyword>
<dbReference type="PANTHER" id="PTHR22946:SF9">
    <property type="entry name" value="POLYKETIDE TRANSFERASE AF380"/>
    <property type="match status" value="1"/>
</dbReference>
<dbReference type="Pfam" id="PF12697">
    <property type="entry name" value="Abhydrolase_6"/>
    <property type="match status" value="1"/>
</dbReference>
<sequence length="307" mass="32876">MRGRPVIVLAAALSARQAMRRLSHRYGRPPRRPLPGRQPPADAVDVAVRVNARTVRGWFLPSAPACVPGPAALVMHGWGSSAADMLPAATPLRDAGLRVLLLDARCHGRSDDDEFASMPRFAEDVAAGLAWLRRHPDVDCSRIVLVGHSVGAGACLLVASRDHGVAAVVSIASMAHPEVFMRRTLRRRLPAPLTRLALRYLERTIGQRFDTFAPVNTIGRVRSPVLLLHGGRDTTVPVEDAYALQARAGGRARIHVVPAADHGGSDALAEAAPALLAFLRDARVVDDSADASGLERRGQSRSSSTSR</sequence>
<reference evidence="5 6" key="1">
    <citation type="submission" date="2018-07" db="EMBL/GenBank/DDBJ databases">
        <title>High-quality-draft genome sequence of Gaiella occulta.</title>
        <authorList>
            <person name="Severino R."/>
            <person name="Froufe H.J.C."/>
            <person name="Rainey F.A."/>
            <person name="Barroso C."/>
            <person name="Albuquerque L."/>
            <person name="Lobo-Da-Cunha A."/>
            <person name="Da Costa M.S."/>
            <person name="Egas C."/>
        </authorList>
    </citation>
    <scope>NUCLEOTIDE SEQUENCE [LARGE SCALE GENOMIC DNA]</scope>
    <source>
        <strain evidence="5 6">F2-233</strain>
    </source>
</reference>
<comment type="caution">
    <text evidence="5">The sequence shown here is derived from an EMBL/GenBank/DDBJ whole genome shotgun (WGS) entry which is preliminary data.</text>
</comment>
<name>A0A7M2Z2E2_9ACTN</name>
<comment type="similarity">
    <text evidence="2">Belongs to the AB hydrolase superfamily. FUS2 hydrolase family.</text>
</comment>
<organism evidence="5 6">
    <name type="scientific">Gaiella occulta</name>
    <dbReference type="NCBI Taxonomy" id="1002870"/>
    <lineage>
        <taxon>Bacteria</taxon>
        <taxon>Bacillati</taxon>
        <taxon>Actinomycetota</taxon>
        <taxon>Thermoleophilia</taxon>
        <taxon>Gaiellales</taxon>
        <taxon>Gaiellaceae</taxon>
        <taxon>Gaiella</taxon>
    </lineage>
</organism>
<evidence type="ECO:0000256" key="3">
    <source>
        <dbReference type="SAM" id="MobiDB-lite"/>
    </source>
</evidence>
<dbReference type="InterPro" id="IPR029058">
    <property type="entry name" value="AB_hydrolase_fold"/>
</dbReference>
<keyword evidence="6" id="KW-1185">Reference proteome</keyword>
<accession>A0A7M2Z2E2</accession>
<feature type="region of interest" description="Disordered" evidence="3">
    <location>
        <begin position="22"/>
        <end position="41"/>
    </location>
</feature>
<evidence type="ECO:0000313" key="5">
    <source>
        <dbReference type="EMBL" id="RDI75923.1"/>
    </source>
</evidence>
<feature type="domain" description="AB hydrolase-1" evidence="4">
    <location>
        <begin position="73"/>
        <end position="267"/>
    </location>
</feature>
<feature type="compositionally biased region" description="Basic residues" evidence="3">
    <location>
        <begin position="22"/>
        <end position="31"/>
    </location>
</feature>
<proteinExistence type="inferred from homology"/>
<dbReference type="RefSeq" id="WP_114794798.1">
    <property type="nucleotide sequence ID" value="NZ_QQZY01000001.1"/>
</dbReference>
<evidence type="ECO:0000256" key="2">
    <source>
        <dbReference type="ARBA" id="ARBA00038115"/>
    </source>
</evidence>
<dbReference type="EMBL" id="QQZY01000001">
    <property type="protein sequence ID" value="RDI75923.1"/>
    <property type="molecule type" value="Genomic_DNA"/>
</dbReference>